<gene>
    <name evidence="3" type="ORF">BKA21_003178</name>
    <name evidence="2" type="ORF">Col01nite_26650</name>
</gene>
<evidence type="ECO:0008006" key="6">
    <source>
        <dbReference type="Google" id="ProtNLM"/>
    </source>
</evidence>
<dbReference type="Proteomes" id="UP000577956">
    <property type="component" value="Unassembled WGS sequence"/>
</dbReference>
<organism evidence="3 4">
    <name type="scientific">Cellulomonas oligotrophica</name>
    <dbReference type="NCBI Taxonomy" id="931536"/>
    <lineage>
        <taxon>Bacteria</taxon>
        <taxon>Bacillati</taxon>
        <taxon>Actinomycetota</taxon>
        <taxon>Actinomycetes</taxon>
        <taxon>Micrococcales</taxon>
        <taxon>Cellulomonadaceae</taxon>
        <taxon>Cellulomonas</taxon>
    </lineage>
</organism>
<accession>A0A7Y9FI35</accession>
<dbReference type="EMBL" id="JACCBK010000001">
    <property type="protein sequence ID" value="NYD87629.1"/>
    <property type="molecule type" value="Genomic_DNA"/>
</dbReference>
<sequence length="146" mass="15820">MTGTWLPIVVTAGVALLGLLLLVALWASRTRALSHRVGSFSCAVADGADGPWARGVAQYGATSLYWWRRASLVPRPASTWARAGIRVLERRRLPSADGSVQAVVVHCEVRDVRRGVRSVHLHMSDDAYAGFTSWIEATPSRVGTVI</sequence>
<protein>
    <recommendedName>
        <fullName evidence="6">DUF2550 domain-containing protein</fullName>
    </recommendedName>
</protein>
<dbReference type="EMBL" id="BONN01000007">
    <property type="protein sequence ID" value="GIG33506.1"/>
    <property type="molecule type" value="Genomic_DNA"/>
</dbReference>
<name>A0A7Y9FI35_9CELL</name>
<evidence type="ECO:0000313" key="2">
    <source>
        <dbReference type="EMBL" id="GIG33506.1"/>
    </source>
</evidence>
<keyword evidence="1" id="KW-0812">Transmembrane</keyword>
<dbReference type="Proteomes" id="UP000618382">
    <property type="component" value="Unassembled WGS sequence"/>
</dbReference>
<evidence type="ECO:0000313" key="3">
    <source>
        <dbReference type="EMBL" id="NYD87629.1"/>
    </source>
</evidence>
<reference evidence="2 5" key="2">
    <citation type="submission" date="2021-01" db="EMBL/GenBank/DDBJ databases">
        <title>Whole genome shotgun sequence of Cellulomonas oligotrophica NBRC 109435.</title>
        <authorList>
            <person name="Komaki H."/>
            <person name="Tamura T."/>
        </authorList>
    </citation>
    <scope>NUCLEOTIDE SEQUENCE [LARGE SCALE GENOMIC DNA]</scope>
    <source>
        <strain evidence="2 5">NBRC 109435</strain>
    </source>
</reference>
<keyword evidence="1" id="KW-0472">Membrane</keyword>
<evidence type="ECO:0000313" key="5">
    <source>
        <dbReference type="Proteomes" id="UP000618382"/>
    </source>
</evidence>
<dbReference type="Pfam" id="PF10739">
    <property type="entry name" value="DUF2550"/>
    <property type="match status" value="1"/>
</dbReference>
<keyword evidence="5" id="KW-1185">Reference proteome</keyword>
<evidence type="ECO:0000256" key="1">
    <source>
        <dbReference type="SAM" id="Phobius"/>
    </source>
</evidence>
<proteinExistence type="predicted"/>
<keyword evidence="1" id="KW-1133">Transmembrane helix</keyword>
<dbReference type="InterPro" id="IPR019675">
    <property type="entry name" value="DUF2550"/>
</dbReference>
<reference evidence="3 4" key="1">
    <citation type="submission" date="2020-07" db="EMBL/GenBank/DDBJ databases">
        <title>Sequencing the genomes of 1000 actinobacteria strains.</title>
        <authorList>
            <person name="Klenk H.-P."/>
        </authorList>
    </citation>
    <scope>NUCLEOTIDE SEQUENCE [LARGE SCALE GENOMIC DNA]</scope>
    <source>
        <strain evidence="3 4">DSM 24482</strain>
    </source>
</reference>
<evidence type="ECO:0000313" key="4">
    <source>
        <dbReference type="Proteomes" id="UP000577956"/>
    </source>
</evidence>
<dbReference type="AlphaFoldDB" id="A0A7Y9FI35"/>
<comment type="caution">
    <text evidence="3">The sequence shown here is derived from an EMBL/GenBank/DDBJ whole genome shotgun (WGS) entry which is preliminary data.</text>
</comment>
<dbReference type="RefSeq" id="WP_140459932.1">
    <property type="nucleotide sequence ID" value="NZ_BAABFI010000012.1"/>
</dbReference>
<feature type="transmembrane region" description="Helical" evidence="1">
    <location>
        <begin position="6"/>
        <end position="27"/>
    </location>
</feature>